<organism evidence="11 12">
    <name type="scientific">Parazoarcus communis SWub3 = DSM 12120</name>
    <dbReference type="NCBI Taxonomy" id="1121029"/>
    <lineage>
        <taxon>Bacteria</taxon>
        <taxon>Pseudomonadati</taxon>
        <taxon>Pseudomonadota</taxon>
        <taxon>Betaproteobacteria</taxon>
        <taxon>Rhodocyclales</taxon>
        <taxon>Zoogloeaceae</taxon>
        <taxon>Parazoarcus</taxon>
    </lineage>
</organism>
<comment type="similarity">
    <text evidence="3 10">Belongs to the FliL family.</text>
</comment>
<keyword evidence="7 10" id="KW-0283">Flagellar rotation</keyword>
<dbReference type="Pfam" id="PF03748">
    <property type="entry name" value="FliL"/>
    <property type="match status" value="1"/>
</dbReference>
<evidence type="ECO:0000256" key="7">
    <source>
        <dbReference type="ARBA" id="ARBA00022779"/>
    </source>
</evidence>
<dbReference type="GO" id="GO:0071978">
    <property type="term" value="P:bacterial-type flagellum-dependent swarming motility"/>
    <property type="evidence" value="ECO:0007669"/>
    <property type="project" value="TreeGrafter"/>
</dbReference>
<dbReference type="GO" id="GO:0006935">
    <property type="term" value="P:chemotaxis"/>
    <property type="evidence" value="ECO:0007669"/>
    <property type="project" value="UniProtKB-KW"/>
</dbReference>
<dbReference type="InterPro" id="IPR005503">
    <property type="entry name" value="FliL"/>
</dbReference>
<keyword evidence="4" id="KW-1003">Cell membrane</keyword>
<sequence>MAKAPAKPEAPAGDAPPKKGGKMVLIIIIVVLVLILLVGGALAALLLLKKGGGDEHAEKAPAAAEQLVPPPPTAVDLTKPPVFAALDPFTVNLRREGSDHYLQAVIALRVADQKTADALKGFMPEIRHRINLLLSSKLPSEVQTIEGRELLAQEILDQINESLGFPRQQPGRVIAAAQPPIQAVLFNSFIIQ</sequence>
<evidence type="ECO:0000313" key="12">
    <source>
        <dbReference type="Proteomes" id="UP000248259"/>
    </source>
</evidence>
<evidence type="ECO:0000256" key="8">
    <source>
        <dbReference type="ARBA" id="ARBA00022989"/>
    </source>
</evidence>
<feature type="transmembrane region" description="Helical" evidence="10">
    <location>
        <begin position="23"/>
        <end position="48"/>
    </location>
</feature>
<dbReference type="GO" id="GO:0005886">
    <property type="term" value="C:plasma membrane"/>
    <property type="evidence" value="ECO:0007669"/>
    <property type="project" value="UniProtKB-SubCell"/>
</dbReference>
<keyword evidence="11" id="KW-0969">Cilium</keyword>
<keyword evidence="5 10" id="KW-0145">Chemotaxis</keyword>
<evidence type="ECO:0000256" key="10">
    <source>
        <dbReference type="RuleBase" id="RU364125"/>
    </source>
</evidence>
<dbReference type="OrthoDB" id="5297029at2"/>
<protein>
    <recommendedName>
        <fullName evidence="10">Flagellar protein FliL</fullName>
    </recommendedName>
</protein>
<keyword evidence="10" id="KW-0997">Cell inner membrane</keyword>
<evidence type="ECO:0000256" key="5">
    <source>
        <dbReference type="ARBA" id="ARBA00022500"/>
    </source>
</evidence>
<comment type="caution">
    <text evidence="11">The sequence shown here is derived from an EMBL/GenBank/DDBJ whole genome shotgun (WGS) entry which is preliminary data.</text>
</comment>
<dbReference type="PANTHER" id="PTHR35091">
    <property type="entry name" value="FLAGELLAR PROTEIN FLIL"/>
    <property type="match status" value="1"/>
</dbReference>
<evidence type="ECO:0000256" key="2">
    <source>
        <dbReference type="ARBA" id="ARBA00004162"/>
    </source>
</evidence>
<comment type="subcellular location">
    <subcellularLocation>
        <location evidence="10">Cell inner membrane</location>
    </subcellularLocation>
    <subcellularLocation>
        <location evidence="2">Cell membrane</location>
        <topology evidence="2">Single-pass membrane protein</topology>
    </subcellularLocation>
</comment>
<keyword evidence="6 10" id="KW-0812">Transmembrane</keyword>
<dbReference type="GO" id="GO:0009425">
    <property type="term" value="C:bacterial-type flagellum basal body"/>
    <property type="evidence" value="ECO:0007669"/>
    <property type="project" value="InterPro"/>
</dbReference>
<keyword evidence="8 10" id="KW-1133">Transmembrane helix</keyword>
<gene>
    <name evidence="11" type="ORF">DNK49_08140</name>
</gene>
<keyword evidence="11" id="KW-0966">Cell projection</keyword>
<comment type="function">
    <text evidence="1 10">Controls the rotational direction of flagella during chemotaxis.</text>
</comment>
<reference evidence="11 12" key="1">
    <citation type="submission" date="2018-06" db="EMBL/GenBank/DDBJ databases">
        <title>Azoarcus communis strain SWub3 genome.</title>
        <authorList>
            <person name="Zorraquino Salvo V."/>
            <person name="Toubiana D."/>
            <person name="Blumwald E."/>
        </authorList>
    </citation>
    <scope>NUCLEOTIDE SEQUENCE [LARGE SCALE GENOMIC DNA]</scope>
    <source>
        <strain evidence="11 12">SWub3</strain>
    </source>
</reference>
<dbReference type="RefSeq" id="WP_110523837.1">
    <property type="nucleotide sequence ID" value="NZ_QKOE01000004.1"/>
</dbReference>
<keyword evidence="11" id="KW-0282">Flagellum</keyword>
<dbReference type="Proteomes" id="UP000248259">
    <property type="component" value="Unassembled WGS sequence"/>
</dbReference>
<keyword evidence="12" id="KW-1185">Reference proteome</keyword>
<evidence type="ECO:0000313" key="11">
    <source>
        <dbReference type="EMBL" id="PZA17193.1"/>
    </source>
</evidence>
<dbReference type="EMBL" id="QKOE01000004">
    <property type="protein sequence ID" value="PZA17193.1"/>
    <property type="molecule type" value="Genomic_DNA"/>
</dbReference>
<proteinExistence type="inferred from homology"/>
<name>A0A323UZ04_9RHOO</name>
<accession>A0A323UZ04</accession>
<evidence type="ECO:0000256" key="3">
    <source>
        <dbReference type="ARBA" id="ARBA00008281"/>
    </source>
</evidence>
<dbReference type="PANTHER" id="PTHR35091:SF2">
    <property type="entry name" value="FLAGELLAR PROTEIN FLIL"/>
    <property type="match status" value="1"/>
</dbReference>
<evidence type="ECO:0000256" key="4">
    <source>
        <dbReference type="ARBA" id="ARBA00022475"/>
    </source>
</evidence>
<dbReference type="AlphaFoldDB" id="A0A323UZ04"/>
<keyword evidence="9 10" id="KW-0472">Membrane</keyword>
<evidence type="ECO:0000256" key="9">
    <source>
        <dbReference type="ARBA" id="ARBA00023136"/>
    </source>
</evidence>
<evidence type="ECO:0000256" key="6">
    <source>
        <dbReference type="ARBA" id="ARBA00022692"/>
    </source>
</evidence>
<evidence type="ECO:0000256" key="1">
    <source>
        <dbReference type="ARBA" id="ARBA00002254"/>
    </source>
</evidence>